<name>A0A310SAK8_9HYME</name>
<accession>A0A310SAK8</accession>
<protein>
    <submittedName>
        <fullName evidence="1">Uncharacterized protein</fullName>
    </submittedName>
</protein>
<dbReference type="AlphaFoldDB" id="A0A310SAK8"/>
<organism evidence="1 2">
    <name type="scientific">Eufriesea mexicana</name>
    <dbReference type="NCBI Taxonomy" id="516756"/>
    <lineage>
        <taxon>Eukaryota</taxon>
        <taxon>Metazoa</taxon>
        <taxon>Ecdysozoa</taxon>
        <taxon>Arthropoda</taxon>
        <taxon>Hexapoda</taxon>
        <taxon>Insecta</taxon>
        <taxon>Pterygota</taxon>
        <taxon>Neoptera</taxon>
        <taxon>Endopterygota</taxon>
        <taxon>Hymenoptera</taxon>
        <taxon>Apocrita</taxon>
        <taxon>Aculeata</taxon>
        <taxon>Apoidea</taxon>
        <taxon>Anthophila</taxon>
        <taxon>Apidae</taxon>
        <taxon>Eufriesea</taxon>
    </lineage>
</organism>
<evidence type="ECO:0000313" key="2">
    <source>
        <dbReference type="Proteomes" id="UP000250275"/>
    </source>
</evidence>
<gene>
    <name evidence="1" type="ORF">WN48_04048</name>
</gene>
<dbReference type="Proteomes" id="UP000250275">
    <property type="component" value="Unassembled WGS sequence"/>
</dbReference>
<evidence type="ECO:0000313" key="1">
    <source>
        <dbReference type="EMBL" id="OAD56014.1"/>
    </source>
</evidence>
<proteinExistence type="predicted"/>
<reference evidence="1 2" key="1">
    <citation type="submission" date="2015-07" db="EMBL/GenBank/DDBJ databases">
        <title>The genome of Eufriesea mexicana.</title>
        <authorList>
            <person name="Pan H."/>
            <person name="Kapheim K."/>
        </authorList>
    </citation>
    <scope>NUCLEOTIDE SEQUENCE [LARGE SCALE GENOMIC DNA]</scope>
    <source>
        <strain evidence="1">0111107269</strain>
        <tissue evidence="1">Whole body</tissue>
    </source>
</reference>
<sequence>MFITPLRVQSGSSPPSHALPLLAEMVTGIDNVIVWRPREIKRCLRSNLTFQSNCYVKFVPNACSF</sequence>
<keyword evidence="2" id="KW-1185">Reference proteome</keyword>
<dbReference type="EMBL" id="KQ762237">
    <property type="protein sequence ID" value="OAD56014.1"/>
    <property type="molecule type" value="Genomic_DNA"/>
</dbReference>